<proteinExistence type="inferred from homology"/>
<dbReference type="STRING" id="195883.A0A482XKG8"/>
<dbReference type="Pfam" id="PF03690">
    <property type="entry name" value="MYG1_exonuc"/>
    <property type="match status" value="1"/>
</dbReference>
<dbReference type="PANTHER" id="PTHR11215:SF1">
    <property type="entry name" value="MYG1 EXONUCLEASE"/>
    <property type="match status" value="1"/>
</dbReference>
<evidence type="ECO:0000256" key="1">
    <source>
        <dbReference type="ARBA" id="ARBA00010105"/>
    </source>
</evidence>
<dbReference type="GO" id="GO:0005737">
    <property type="term" value="C:cytoplasm"/>
    <property type="evidence" value="ECO:0007669"/>
    <property type="project" value="TreeGrafter"/>
</dbReference>
<dbReference type="InterPro" id="IPR003226">
    <property type="entry name" value="MYG1_exonuclease"/>
</dbReference>
<protein>
    <submittedName>
        <fullName evidence="2">Uncharacterized protein</fullName>
    </submittedName>
</protein>
<name>A0A482XKG8_LAOST</name>
<dbReference type="EMBL" id="QKKF02007569">
    <property type="protein sequence ID" value="RZF45959.1"/>
    <property type="molecule type" value="Genomic_DNA"/>
</dbReference>
<gene>
    <name evidence="2" type="ORF">LSTR_LSTR008336</name>
</gene>
<dbReference type="InParanoid" id="A0A482XKG8"/>
<dbReference type="PANTHER" id="PTHR11215">
    <property type="entry name" value="METAL DEPENDENT HYDROLASE - RELATED"/>
    <property type="match status" value="1"/>
</dbReference>
<dbReference type="FunCoup" id="A0A482XKG8">
    <property type="interactions" value="2513"/>
</dbReference>
<sequence>MFLQRLFHLIENTHISYNIKHYSHLLRSTYSNSYKVKMGEEPRRKKPFAKPVEKIGTHNGVFHCDEVVGCYLLKLLFPSARIIRSRDDKVLKNCDIVIDVGGVYDPSTHRYDHHQRDFNHSISTVLKGKPWKTKLSSAGLVYCHFGIDIIRTILGDKCEEDLLDPIFDKVYEGLIQEIDGVDNGVPMFEGEPRYHITTGLSSRVKNLNSNWNQKDFDEELAFKKAMELAGSEFEDRVLYFSNVWWPARKFVLLAIKNRHIIDEGGEIMELSQSVPWKEHYFSLENQLDIEPTIKYVIFPSDGVWRVQAVSVTEKSFVLRTPLHEKWRGLRDQQLSDISGIDGCIFAHGTGFIGGNKTREGAIEMARKSIENFKKELSEK</sequence>
<evidence type="ECO:0000313" key="2">
    <source>
        <dbReference type="EMBL" id="RZF45959.1"/>
    </source>
</evidence>
<organism evidence="2 3">
    <name type="scientific">Laodelphax striatellus</name>
    <name type="common">Small brown planthopper</name>
    <name type="synonym">Delphax striatella</name>
    <dbReference type="NCBI Taxonomy" id="195883"/>
    <lineage>
        <taxon>Eukaryota</taxon>
        <taxon>Metazoa</taxon>
        <taxon>Ecdysozoa</taxon>
        <taxon>Arthropoda</taxon>
        <taxon>Hexapoda</taxon>
        <taxon>Insecta</taxon>
        <taxon>Pterygota</taxon>
        <taxon>Neoptera</taxon>
        <taxon>Paraneoptera</taxon>
        <taxon>Hemiptera</taxon>
        <taxon>Auchenorrhyncha</taxon>
        <taxon>Fulgoroidea</taxon>
        <taxon>Delphacidae</taxon>
        <taxon>Criomorphinae</taxon>
        <taxon>Laodelphax</taxon>
    </lineage>
</organism>
<accession>A0A482XKG8</accession>
<reference evidence="2 3" key="1">
    <citation type="journal article" date="2017" name="Gigascience">
        <title>Genome sequence of the small brown planthopper, Laodelphax striatellus.</title>
        <authorList>
            <person name="Zhu J."/>
            <person name="Jiang F."/>
            <person name="Wang X."/>
            <person name="Yang P."/>
            <person name="Bao Y."/>
            <person name="Zhao W."/>
            <person name="Wang W."/>
            <person name="Lu H."/>
            <person name="Wang Q."/>
            <person name="Cui N."/>
            <person name="Li J."/>
            <person name="Chen X."/>
            <person name="Luo L."/>
            <person name="Yu J."/>
            <person name="Kang L."/>
            <person name="Cui F."/>
        </authorList>
    </citation>
    <scope>NUCLEOTIDE SEQUENCE [LARGE SCALE GENOMIC DNA]</scope>
    <source>
        <strain evidence="2">Lst14</strain>
    </source>
</reference>
<evidence type="ECO:0000313" key="3">
    <source>
        <dbReference type="Proteomes" id="UP000291343"/>
    </source>
</evidence>
<comment type="similarity">
    <text evidence="1">Belongs to the MYG1 family.</text>
</comment>
<dbReference type="Proteomes" id="UP000291343">
    <property type="component" value="Unassembled WGS sequence"/>
</dbReference>
<dbReference type="OrthoDB" id="10265310at2759"/>
<keyword evidence="3" id="KW-1185">Reference proteome</keyword>
<dbReference type="GO" id="GO:0005634">
    <property type="term" value="C:nucleus"/>
    <property type="evidence" value="ECO:0007669"/>
    <property type="project" value="TreeGrafter"/>
</dbReference>
<comment type="caution">
    <text evidence="2">The sequence shown here is derived from an EMBL/GenBank/DDBJ whole genome shotgun (WGS) entry which is preliminary data.</text>
</comment>
<dbReference type="AlphaFoldDB" id="A0A482XKG8"/>